<dbReference type="Proteomes" id="UP000283090">
    <property type="component" value="Unassembled WGS sequence"/>
</dbReference>
<comment type="caution">
    <text evidence="2">The sequence shown here is derived from an EMBL/GenBank/DDBJ whole genome shotgun (WGS) entry which is preliminary data.</text>
</comment>
<keyword evidence="3" id="KW-1185">Reference proteome</keyword>
<name>A0A437A383_ARTFL</name>
<dbReference type="OrthoDB" id="550575at2759"/>
<dbReference type="GeneID" id="93586185"/>
<evidence type="ECO:0000313" key="3">
    <source>
        <dbReference type="Proteomes" id="UP000283090"/>
    </source>
</evidence>
<evidence type="ECO:0000256" key="1">
    <source>
        <dbReference type="SAM" id="MobiDB-lite"/>
    </source>
</evidence>
<accession>A0A437A383</accession>
<sequence>MSRTGTPWVDISEYSFINDPILLPQGKESEMNNGPPFILKLTLDQEVSSLSLGQLVFEVERSATVKTLINAIAGKVKAILGNRGIVLNNPCRIGIKRAPGDDGNVCFVATVTLNPKPDDQPGLGPSTSPRPVHPSSRLPKRRMPKLAAAQFFTQLEEKGRT</sequence>
<organism evidence="2 3">
    <name type="scientific">Arthrobotrys flagrans</name>
    <name type="common">Nematode-trapping fungus</name>
    <name type="synonym">Trichothecium flagrans</name>
    <dbReference type="NCBI Taxonomy" id="97331"/>
    <lineage>
        <taxon>Eukaryota</taxon>
        <taxon>Fungi</taxon>
        <taxon>Dikarya</taxon>
        <taxon>Ascomycota</taxon>
        <taxon>Pezizomycotina</taxon>
        <taxon>Orbiliomycetes</taxon>
        <taxon>Orbiliales</taxon>
        <taxon>Orbiliaceae</taxon>
        <taxon>Arthrobotrys</taxon>
    </lineage>
</organism>
<feature type="region of interest" description="Disordered" evidence="1">
    <location>
        <begin position="116"/>
        <end position="144"/>
    </location>
</feature>
<reference evidence="2 3" key="1">
    <citation type="submission" date="2019-01" db="EMBL/GenBank/DDBJ databases">
        <title>Intercellular communication is required for trap formation in the nematode-trapping fungus Duddingtonia flagrans.</title>
        <authorList>
            <person name="Youssar L."/>
            <person name="Wernet V."/>
            <person name="Hensel N."/>
            <person name="Hildebrandt H.-G."/>
            <person name="Fischer R."/>
        </authorList>
    </citation>
    <scope>NUCLEOTIDE SEQUENCE [LARGE SCALE GENOMIC DNA]</scope>
    <source>
        <strain evidence="2 3">CBS H-5679</strain>
    </source>
</reference>
<proteinExistence type="predicted"/>
<dbReference type="AlphaFoldDB" id="A0A437A383"/>
<gene>
    <name evidence="2" type="ORF">DFL_003874</name>
</gene>
<dbReference type="EMBL" id="SAEB01000006">
    <property type="protein sequence ID" value="RVD85554.1"/>
    <property type="molecule type" value="Genomic_DNA"/>
</dbReference>
<protein>
    <submittedName>
        <fullName evidence="2">Uncharacterized protein</fullName>
    </submittedName>
</protein>
<evidence type="ECO:0000313" key="2">
    <source>
        <dbReference type="EMBL" id="RVD85554.1"/>
    </source>
</evidence>
<dbReference type="RefSeq" id="XP_067491098.1">
    <property type="nucleotide sequence ID" value="XM_067632872.1"/>
</dbReference>
<dbReference type="VEuPathDB" id="FungiDB:DFL_003874"/>